<sequence>MAHMAPLGNHGGVGGGVQRQNGCAQVCGPLMSALCGHPTAPECVGDCRRVRRRVEGNKGSTTVPWPSLFFTHATLTVGPKDLDHSEMDNSAAKDHMDTCARSIHRSRLPCLRMGWAPGESPESGAEVWRSLVSVPWRTSQMEDHGLLGGNKQLSLWTSELFCWGTGSMQDRILGCGDTW</sequence>
<name>A0ABN8YCX2_RANTA</name>
<accession>A0ABN8YCX2</accession>
<gene>
    <name evidence="1" type="ORF">MRATA1EN1_LOCUS8359</name>
</gene>
<keyword evidence="2" id="KW-1185">Reference proteome</keyword>
<proteinExistence type="predicted"/>
<dbReference type="Proteomes" id="UP001176941">
    <property type="component" value="Chromosome 19"/>
</dbReference>
<evidence type="ECO:0000313" key="1">
    <source>
        <dbReference type="EMBL" id="CAI9159397.1"/>
    </source>
</evidence>
<evidence type="ECO:0000313" key="2">
    <source>
        <dbReference type="Proteomes" id="UP001176941"/>
    </source>
</evidence>
<protein>
    <submittedName>
        <fullName evidence="1">Uncharacterized protein</fullName>
    </submittedName>
</protein>
<organism evidence="1 2">
    <name type="scientific">Rangifer tarandus platyrhynchus</name>
    <name type="common">Svalbard reindeer</name>
    <dbReference type="NCBI Taxonomy" id="3082113"/>
    <lineage>
        <taxon>Eukaryota</taxon>
        <taxon>Metazoa</taxon>
        <taxon>Chordata</taxon>
        <taxon>Craniata</taxon>
        <taxon>Vertebrata</taxon>
        <taxon>Euteleostomi</taxon>
        <taxon>Mammalia</taxon>
        <taxon>Eutheria</taxon>
        <taxon>Laurasiatheria</taxon>
        <taxon>Artiodactyla</taxon>
        <taxon>Ruminantia</taxon>
        <taxon>Pecora</taxon>
        <taxon>Cervidae</taxon>
        <taxon>Odocoileinae</taxon>
        <taxon>Rangifer</taxon>
    </lineage>
</organism>
<dbReference type="EMBL" id="OX459955">
    <property type="protein sequence ID" value="CAI9159397.1"/>
    <property type="molecule type" value="Genomic_DNA"/>
</dbReference>
<reference evidence="1" key="1">
    <citation type="submission" date="2023-04" db="EMBL/GenBank/DDBJ databases">
        <authorList>
            <consortium name="ELIXIR-Norway"/>
        </authorList>
    </citation>
    <scope>NUCLEOTIDE SEQUENCE [LARGE SCALE GENOMIC DNA]</scope>
</reference>